<dbReference type="PANTHER" id="PTHR42796:SF4">
    <property type="entry name" value="FUMARYLACETOACETATE HYDROLASE DOMAIN-CONTAINING PROTEIN 2A"/>
    <property type="match status" value="1"/>
</dbReference>
<proteinExistence type="inferred from homology"/>
<dbReference type="Pfam" id="PF01557">
    <property type="entry name" value="FAA_hydrolase"/>
    <property type="match status" value="1"/>
</dbReference>
<dbReference type="EMBL" id="JBHRSM010000043">
    <property type="protein sequence ID" value="MFC3087973.1"/>
    <property type="molecule type" value="Genomic_DNA"/>
</dbReference>
<dbReference type="RefSeq" id="WP_197647709.1">
    <property type="nucleotide sequence ID" value="NZ_JAEACP010000038.1"/>
</dbReference>
<keyword evidence="2" id="KW-0479">Metal-binding</keyword>
<dbReference type="Proteomes" id="UP001595445">
    <property type="component" value="Unassembled WGS sequence"/>
</dbReference>
<reference evidence="5" key="1">
    <citation type="journal article" date="2019" name="Int. J. Syst. Evol. Microbiol.">
        <title>The Global Catalogue of Microorganisms (GCM) 10K type strain sequencing project: providing services to taxonomists for standard genome sequencing and annotation.</title>
        <authorList>
            <consortium name="The Broad Institute Genomics Platform"/>
            <consortium name="The Broad Institute Genome Sequencing Center for Infectious Disease"/>
            <person name="Wu L."/>
            <person name="Ma J."/>
        </authorList>
    </citation>
    <scope>NUCLEOTIDE SEQUENCE [LARGE SCALE GENOMIC DNA]</scope>
    <source>
        <strain evidence="5">KCTC 62102</strain>
    </source>
</reference>
<feature type="domain" description="Fumarylacetoacetase-like C-terminal" evidence="3">
    <location>
        <begin position="87"/>
        <end position="293"/>
    </location>
</feature>
<evidence type="ECO:0000256" key="2">
    <source>
        <dbReference type="ARBA" id="ARBA00022723"/>
    </source>
</evidence>
<accession>A0ABV7E197</accession>
<dbReference type="Gene3D" id="3.90.850.10">
    <property type="entry name" value="Fumarylacetoacetase-like, C-terminal domain"/>
    <property type="match status" value="1"/>
</dbReference>
<sequence>MKLTSYKSQGLASYGLWQDAAIVDLPALYAMQGRAAAPASVLDLIERGQAALEEVRNAITAAAGTFGAAHRDPAALELLPPVTRPPKVFCIGRNYAEHAKEAGFEMSPIPIMFNRYTATLIGHGAQVLFPKVSEQLDWEGELAVVIGKGHRGQIAREAAMDHVFGYTAFNDITVRDYQFRTTQYLAGKNFRTSGPLGPVLVTKDALPDPHGVQIRTRVNGVEMQNANTSTMHFDIPFIINHLSEFIDLEAGDVIAMGTPAGVGFKRKPPLFLKPGDVVEVEVEGIGILSNPVVADA</sequence>
<dbReference type="InterPro" id="IPR036663">
    <property type="entry name" value="Fumarylacetoacetase_C_sf"/>
</dbReference>
<keyword evidence="4" id="KW-0378">Hydrolase</keyword>
<organism evidence="4 5">
    <name type="scientific">Tabrizicola soli</name>
    <dbReference type="NCBI Taxonomy" id="2185115"/>
    <lineage>
        <taxon>Bacteria</taxon>
        <taxon>Pseudomonadati</taxon>
        <taxon>Pseudomonadota</taxon>
        <taxon>Alphaproteobacteria</taxon>
        <taxon>Rhodobacterales</taxon>
        <taxon>Paracoccaceae</taxon>
        <taxon>Tabrizicola</taxon>
    </lineage>
</organism>
<keyword evidence="5" id="KW-1185">Reference proteome</keyword>
<comment type="similarity">
    <text evidence="1">Belongs to the FAH family.</text>
</comment>
<evidence type="ECO:0000259" key="3">
    <source>
        <dbReference type="Pfam" id="PF01557"/>
    </source>
</evidence>
<name>A0ABV7E197_9RHOB</name>
<evidence type="ECO:0000313" key="5">
    <source>
        <dbReference type="Proteomes" id="UP001595445"/>
    </source>
</evidence>
<protein>
    <submittedName>
        <fullName evidence="4">Fumarylacetoacetate hydrolase family protein</fullName>
    </submittedName>
</protein>
<dbReference type="GO" id="GO:0016787">
    <property type="term" value="F:hydrolase activity"/>
    <property type="evidence" value="ECO:0007669"/>
    <property type="project" value="UniProtKB-KW"/>
</dbReference>
<gene>
    <name evidence="4" type="ORF">ACFOD6_18175</name>
</gene>
<evidence type="ECO:0000313" key="4">
    <source>
        <dbReference type="EMBL" id="MFC3087973.1"/>
    </source>
</evidence>
<dbReference type="PANTHER" id="PTHR42796">
    <property type="entry name" value="FUMARYLACETOACETATE HYDROLASE DOMAIN-CONTAINING PROTEIN 2A-RELATED"/>
    <property type="match status" value="1"/>
</dbReference>
<comment type="caution">
    <text evidence="4">The sequence shown here is derived from an EMBL/GenBank/DDBJ whole genome shotgun (WGS) entry which is preliminary data.</text>
</comment>
<dbReference type="InterPro" id="IPR011234">
    <property type="entry name" value="Fumarylacetoacetase-like_C"/>
</dbReference>
<dbReference type="InterPro" id="IPR051121">
    <property type="entry name" value="FAH"/>
</dbReference>
<dbReference type="SUPFAM" id="SSF56529">
    <property type="entry name" value="FAH"/>
    <property type="match status" value="1"/>
</dbReference>
<evidence type="ECO:0000256" key="1">
    <source>
        <dbReference type="ARBA" id="ARBA00010211"/>
    </source>
</evidence>